<evidence type="ECO:0000313" key="4">
    <source>
        <dbReference type="EMBL" id="PWA87832.1"/>
    </source>
</evidence>
<evidence type="ECO:0000256" key="2">
    <source>
        <dbReference type="ARBA" id="ARBA00022737"/>
    </source>
</evidence>
<dbReference type="InterPro" id="IPR050715">
    <property type="entry name" value="LRR-SigEffector_domain"/>
</dbReference>
<dbReference type="Proteomes" id="UP000245207">
    <property type="component" value="Unassembled WGS sequence"/>
</dbReference>
<dbReference type="SUPFAM" id="SSF52058">
    <property type="entry name" value="L domain-like"/>
    <property type="match status" value="1"/>
</dbReference>
<dbReference type="PANTHER" id="PTHR45752">
    <property type="entry name" value="LEUCINE-RICH REPEAT-CONTAINING"/>
    <property type="match status" value="1"/>
</dbReference>
<dbReference type="InterPro" id="IPR003591">
    <property type="entry name" value="Leu-rich_rpt_typical-subtyp"/>
</dbReference>
<feature type="domain" description="Disease resistance protein Roq1-like winged-helix" evidence="3">
    <location>
        <begin position="123"/>
        <end position="157"/>
    </location>
</feature>
<proteinExistence type="predicted"/>
<dbReference type="Gene3D" id="3.40.50.300">
    <property type="entry name" value="P-loop containing nucleotide triphosphate hydrolases"/>
    <property type="match status" value="1"/>
</dbReference>
<dbReference type="OrthoDB" id="1357022at2759"/>
<evidence type="ECO:0000256" key="1">
    <source>
        <dbReference type="ARBA" id="ARBA00022614"/>
    </source>
</evidence>
<dbReference type="PRINTS" id="PR00364">
    <property type="entry name" value="DISEASERSIST"/>
</dbReference>
<dbReference type="Gene3D" id="3.80.10.10">
    <property type="entry name" value="Ribonuclease Inhibitor"/>
    <property type="match status" value="1"/>
</dbReference>
<comment type="caution">
    <text evidence="4">The sequence shown here is derived from an EMBL/GenBank/DDBJ whole genome shotgun (WGS) entry which is preliminary data.</text>
</comment>
<evidence type="ECO:0000313" key="5">
    <source>
        <dbReference type="Proteomes" id="UP000245207"/>
    </source>
</evidence>
<dbReference type="STRING" id="35608.A0A2U1PQ55"/>
<reference evidence="4 5" key="1">
    <citation type="journal article" date="2018" name="Mol. Plant">
        <title>The genome of Artemisia annua provides insight into the evolution of Asteraceae family and artemisinin biosynthesis.</title>
        <authorList>
            <person name="Shen Q."/>
            <person name="Zhang L."/>
            <person name="Liao Z."/>
            <person name="Wang S."/>
            <person name="Yan T."/>
            <person name="Shi P."/>
            <person name="Liu M."/>
            <person name="Fu X."/>
            <person name="Pan Q."/>
            <person name="Wang Y."/>
            <person name="Lv Z."/>
            <person name="Lu X."/>
            <person name="Zhang F."/>
            <person name="Jiang W."/>
            <person name="Ma Y."/>
            <person name="Chen M."/>
            <person name="Hao X."/>
            <person name="Li L."/>
            <person name="Tang Y."/>
            <person name="Lv G."/>
            <person name="Zhou Y."/>
            <person name="Sun X."/>
            <person name="Brodelius P.E."/>
            <person name="Rose J.K.C."/>
            <person name="Tang K."/>
        </authorList>
    </citation>
    <scope>NUCLEOTIDE SEQUENCE [LARGE SCALE GENOMIC DNA]</scope>
    <source>
        <strain evidence="5">cv. Huhao1</strain>
        <tissue evidence="4">Leaf</tissue>
    </source>
</reference>
<gene>
    <name evidence="4" type="ORF">CTI12_AA108660</name>
</gene>
<evidence type="ECO:0000259" key="3">
    <source>
        <dbReference type="Pfam" id="PF23282"/>
    </source>
</evidence>
<dbReference type="InterPro" id="IPR032675">
    <property type="entry name" value="LRR_dom_sf"/>
</dbReference>
<dbReference type="EMBL" id="PKPP01000873">
    <property type="protein sequence ID" value="PWA87832.1"/>
    <property type="molecule type" value="Genomic_DNA"/>
</dbReference>
<keyword evidence="5" id="KW-1185">Reference proteome</keyword>
<sequence>METRVKDVVSSLEVGTDEVLMIGIKGIGGGGKTTTARAVFDHLSADFEAKSFIENVREVSNASMFGLKNLQEQVLSKVLNERVTLDSVNDGKNMMKRRYAFGRENPLQGYEELSGKVVRYAAGLPLTVERSLITISKHEVLGMHDHIEEMGKNIVRREHPDEPNRHSRLWIDEEIEDILANDMGTKATRCLKLDMSRRNSRIVMKGDILEFPEDLGQLECLEELCLSSTKIKHLPDSIYMLKHLKYLKVKNSDLHEKVPEDLGQLKCLEKLYVSSEKIEYLPDSICMLKRLKLLDVTFCSCLGKLPEDIGQLECLEELCLSSTKIKQLPDSICMLKHLKTLTVTYSDLLEKLPEDLGQLECLEKLYVSSKKIEYLPDGICMLKRLKSLDVRDCCRLGKLPEDIGRSSVMSVMTGNPLGRIQILKTDKSSSHCRGSAHALRSVLREEDPRALYKGWFPLQHDRRKPTFRALYKSWFPSIMCSAEIMLYVLSMKFS</sequence>
<dbReference type="SUPFAM" id="SSF52540">
    <property type="entry name" value="P-loop containing nucleoside triphosphate hydrolases"/>
    <property type="match status" value="1"/>
</dbReference>
<protein>
    <submittedName>
        <fullName evidence="4">Disease resistance protein</fullName>
    </submittedName>
</protein>
<accession>A0A2U1PQ55</accession>
<dbReference type="InterPro" id="IPR058192">
    <property type="entry name" value="WHD_ROQ1-like"/>
</dbReference>
<keyword evidence="1" id="KW-0433">Leucine-rich repeat</keyword>
<name>A0A2U1PQ55_ARTAN</name>
<dbReference type="SMART" id="SM00369">
    <property type="entry name" value="LRR_TYP"/>
    <property type="match status" value="4"/>
</dbReference>
<organism evidence="4 5">
    <name type="scientific">Artemisia annua</name>
    <name type="common">Sweet wormwood</name>
    <dbReference type="NCBI Taxonomy" id="35608"/>
    <lineage>
        <taxon>Eukaryota</taxon>
        <taxon>Viridiplantae</taxon>
        <taxon>Streptophyta</taxon>
        <taxon>Embryophyta</taxon>
        <taxon>Tracheophyta</taxon>
        <taxon>Spermatophyta</taxon>
        <taxon>Magnoliopsida</taxon>
        <taxon>eudicotyledons</taxon>
        <taxon>Gunneridae</taxon>
        <taxon>Pentapetalae</taxon>
        <taxon>asterids</taxon>
        <taxon>campanulids</taxon>
        <taxon>Asterales</taxon>
        <taxon>Asteraceae</taxon>
        <taxon>Asteroideae</taxon>
        <taxon>Anthemideae</taxon>
        <taxon>Artemisiinae</taxon>
        <taxon>Artemisia</taxon>
    </lineage>
</organism>
<dbReference type="AlphaFoldDB" id="A0A2U1PQ55"/>
<dbReference type="InterPro" id="IPR027417">
    <property type="entry name" value="P-loop_NTPase"/>
</dbReference>
<dbReference type="Pfam" id="PF23282">
    <property type="entry name" value="WHD_ROQ1"/>
    <property type="match status" value="1"/>
</dbReference>
<dbReference type="PANTHER" id="PTHR45752:SF195">
    <property type="entry name" value="LEUCINE-RICH REPEAT (LRR) FAMILY PROTEIN-RELATED"/>
    <property type="match status" value="1"/>
</dbReference>
<keyword evidence="2" id="KW-0677">Repeat</keyword>